<organism evidence="1 2">
    <name type="scientific">Synechococcus elongatus PCC 11801</name>
    <dbReference type="NCBI Taxonomy" id="2219813"/>
    <lineage>
        <taxon>Bacteria</taxon>
        <taxon>Bacillati</taxon>
        <taxon>Cyanobacteriota</taxon>
        <taxon>Cyanophyceae</taxon>
        <taxon>Synechococcales</taxon>
        <taxon>Synechococcaceae</taxon>
        <taxon>Synechococcus</taxon>
    </lineage>
</organism>
<evidence type="ECO:0000313" key="1">
    <source>
        <dbReference type="EMBL" id="AZB73042.1"/>
    </source>
</evidence>
<dbReference type="EMBL" id="CP030139">
    <property type="protein sequence ID" value="AZB73042.1"/>
    <property type="molecule type" value="Genomic_DNA"/>
</dbReference>
<dbReference type="GO" id="GO:0031470">
    <property type="term" value="C:carboxysome"/>
    <property type="evidence" value="ECO:0007669"/>
    <property type="project" value="UniProtKB-ARBA"/>
</dbReference>
<dbReference type="SUPFAM" id="SSF51161">
    <property type="entry name" value="Trimeric LpxA-like enzymes"/>
    <property type="match status" value="1"/>
</dbReference>
<gene>
    <name evidence="1" type="ORF">DOP62_10190</name>
</gene>
<proteinExistence type="predicted"/>
<dbReference type="GO" id="GO:0043886">
    <property type="term" value="F:structural constituent of carboxysome shell"/>
    <property type="evidence" value="ECO:0007669"/>
    <property type="project" value="UniProtKB-ARBA"/>
</dbReference>
<dbReference type="RefSeq" id="WP_208673431.1">
    <property type="nucleotide sequence ID" value="NZ_CP030139.2"/>
</dbReference>
<dbReference type="Proteomes" id="UP000267249">
    <property type="component" value="Chromosome"/>
</dbReference>
<accession>A0AAN1UUX9</accession>
<evidence type="ECO:0008006" key="3">
    <source>
        <dbReference type="Google" id="ProtNLM"/>
    </source>
</evidence>
<protein>
    <recommendedName>
        <fullName evidence="3">Carbon dioxide concentrating mechanism protein</fullName>
    </recommendedName>
</protein>
<sequence>MHLPPLEPPISDRYFASGEVTIAADVVIAPGVLLIAEADSRIEIASGVCIGLGSVLHARGGAIIIQAGALLAAGVLIVGQSVVGRQACLGPSTTLMDVSVEAGGVTAPGSLLSAQATGSTPTAASVASASVPASEARSPQTSAIAQPTKVYGKEQFLRMRQSMFPDR</sequence>
<dbReference type="InterPro" id="IPR011004">
    <property type="entry name" value="Trimer_LpxA-like_sf"/>
</dbReference>
<name>A0AAN1UUX9_SYNEL</name>
<reference evidence="1 2" key="1">
    <citation type="journal article" date="2018" name="Sci. Rep.">
        <title>Genome Features and Biochemical Characteristics of a Robust, Fast Growing and Naturally Transformable Cyanobacterium Synechococcus elongatus PCC 11801 Isolated from India.</title>
        <authorList>
            <person name="Jaiswal D."/>
            <person name="Sengupta A."/>
            <person name="Sohoni S."/>
            <person name="Sengupta S."/>
            <person name="Phadnavis A.G."/>
            <person name="Pakrasi H.B."/>
            <person name="Wangikar P.P."/>
        </authorList>
    </citation>
    <scope>NUCLEOTIDE SEQUENCE [LARGE SCALE GENOMIC DNA]</scope>
    <source>
        <strain evidence="1 2">PCC 11801</strain>
    </source>
</reference>
<evidence type="ECO:0000313" key="2">
    <source>
        <dbReference type="Proteomes" id="UP000267249"/>
    </source>
</evidence>
<dbReference type="Gene3D" id="2.160.10.10">
    <property type="entry name" value="Hexapeptide repeat proteins"/>
    <property type="match status" value="1"/>
</dbReference>
<dbReference type="AlphaFoldDB" id="A0AAN1UUX9"/>